<accession>A0A0F9UV72</accession>
<dbReference type="Gene3D" id="3.40.50.300">
    <property type="entry name" value="P-loop containing nucleotide triphosphate hydrolases"/>
    <property type="match status" value="1"/>
</dbReference>
<reference evidence="2" key="1">
    <citation type="journal article" date="2015" name="Nature">
        <title>Complex archaea that bridge the gap between prokaryotes and eukaryotes.</title>
        <authorList>
            <person name="Spang A."/>
            <person name="Saw J.H."/>
            <person name="Jorgensen S.L."/>
            <person name="Zaremba-Niedzwiedzka K."/>
            <person name="Martijn J."/>
            <person name="Lind A.E."/>
            <person name="van Eijk R."/>
            <person name="Schleper C."/>
            <person name="Guy L."/>
            <person name="Ettema T.J."/>
        </authorList>
    </citation>
    <scope>NUCLEOTIDE SEQUENCE</scope>
</reference>
<dbReference type="EMBL" id="LAZR01000798">
    <property type="protein sequence ID" value="KKN57543.1"/>
    <property type="molecule type" value="Genomic_DNA"/>
</dbReference>
<protein>
    <recommendedName>
        <fullName evidence="3">Terminase large subunit gp17-like C-terminal domain-containing protein</fullName>
    </recommendedName>
</protein>
<evidence type="ECO:0008006" key="3">
    <source>
        <dbReference type="Google" id="ProtNLM"/>
    </source>
</evidence>
<feature type="region of interest" description="Disordered" evidence="1">
    <location>
        <begin position="1"/>
        <end position="21"/>
    </location>
</feature>
<evidence type="ECO:0000256" key="1">
    <source>
        <dbReference type="SAM" id="MobiDB-lite"/>
    </source>
</evidence>
<dbReference type="Gene3D" id="3.30.420.240">
    <property type="match status" value="1"/>
</dbReference>
<comment type="caution">
    <text evidence="2">The sequence shown here is derived from an EMBL/GenBank/DDBJ whole genome shotgun (WGS) entry which is preliminary data.</text>
</comment>
<name>A0A0F9UV72_9ZZZZ</name>
<sequence length="522" mass="60008">MNSPQTIELQSPEKRSTDSERTISETVDSALCAADLKHFASKHAIIQNQNNQKIEKWQDWQYLLDLIDIILEYDVTYIVKASQLGVSWLMAIISDWYANFGETAKCLLLSQGQTEAQDLLSKLSFVHENLPAYLRLPIDKDNREMFALKGNHAEIRALPSTEKAGHGFQGSLVVRDELARHENARENYRAVARSGAKLVELSTANKKDPTNYFGEKTEEFWLDPLTEKRVYPSGLELYTNEKKPGVCLVFLSWKLRPTRVEGMTLDEWWDSRILPRYTAEEIEEQFPEKIEDVFKASITRAYFEFSALDDMGYDICPPMRQDTINTYNNVIRVYKLPIVGRRYIIFTDPSDGVGDPFVTGCMDYVTGELVASATGKEKVDRVAEIHDYLVREYGNASNTFEYTGSVGGTMWKVLDDLKTPNQAPRRKPDGKIDEGKKGQWVSSEHKERNFGHLAFGIAKRKYVIHDREFMRQAKMVQRENEKPIMDKKQTYDWVMMMVGLGQLEKFMPPTDAFKITSSKYKD</sequence>
<evidence type="ECO:0000313" key="2">
    <source>
        <dbReference type="EMBL" id="KKN57543.1"/>
    </source>
</evidence>
<dbReference type="AlphaFoldDB" id="A0A0F9UV72"/>
<feature type="compositionally biased region" description="Basic and acidic residues" evidence="1">
    <location>
        <begin position="426"/>
        <end position="443"/>
    </location>
</feature>
<proteinExistence type="predicted"/>
<feature type="region of interest" description="Disordered" evidence="1">
    <location>
        <begin position="418"/>
        <end position="443"/>
    </location>
</feature>
<organism evidence="2">
    <name type="scientific">marine sediment metagenome</name>
    <dbReference type="NCBI Taxonomy" id="412755"/>
    <lineage>
        <taxon>unclassified sequences</taxon>
        <taxon>metagenomes</taxon>
        <taxon>ecological metagenomes</taxon>
    </lineage>
</organism>
<gene>
    <name evidence="2" type="ORF">LCGC14_0560890</name>
</gene>
<feature type="compositionally biased region" description="Basic and acidic residues" evidence="1">
    <location>
        <begin position="11"/>
        <end position="21"/>
    </location>
</feature>
<dbReference type="InterPro" id="IPR027417">
    <property type="entry name" value="P-loop_NTPase"/>
</dbReference>